<feature type="compositionally biased region" description="Pro residues" evidence="10">
    <location>
        <begin position="76"/>
        <end position="91"/>
    </location>
</feature>
<dbReference type="SUPFAM" id="SSF74653">
    <property type="entry name" value="TolA/TonB C-terminal domain"/>
    <property type="match status" value="1"/>
</dbReference>
<evidence type="ECO:0000256" key="10">
    <source>
        <dbReference type="SAM" id="MobiDB-lite"/>
    </source>
</evidence>
<evidence type="ECO:0000313" key="13">
    <source>
        <dbReference type="Proteomes" id="UP001198862"/>
    </source>
</evidence>
<evidence type="ECO:0000256" key="2">
    <source>
        <dbReference type="ARBA" id="ARBA00006555"/>
    </source>
</evidence>
<keyword evidence="8" id="KW-1133">Transmembrane helix</keyword>
<feature type="region of interest" description="Disordered" evidence="10">
    <location>
        <begin position="1"/>
        <end position="20"/>
    </location>
</feature>
<comment type="caution">
    <text evidence="12">The sequence shown here is derived from an EMBL/GenBank/DDBJ whole genome shotgun (WGS) entry which is preliminary data.</text>
</comment>
<dbReference type="InterPro" id="IPR006260">
    <property type="entry name" value="TonB/TolA_C"/>
</dbReference>
<dbReference type="PANTHER" id="PTHR33446:SF2">
    <property type="entry name" value="PROTEIN TONB"/>
    <property type="match status" value="1"/>
</dbReference>
<comment type="subcellular location">
    <subcellularLocation>
        <location evidence="1">Cell inner membrane</location>
        <topology evidence="1">Single-pass membrane protein</topology>
        <orientation evidence="1">Periplasmic side</orientation>
    </subcellularLocation>
</comment>
<accession>A0ABS8KXS1</accession>
<keyword evidence="4" id="KW-1003">Cell membrane</keyword>
<keyword evidence="5" id="KW-0997">Cell inner membrane</keyword>
<gene>
    <name evidence="12" type="ORF">LJ725_17985</name>
</gene>
<evidence type="ECO:0000259" key="11">
    <source>
        <dbReference type="PROSITE" id="PS52015"/>
    </source>
</evidence>
<dbReference type="Proteomes" id="UP001198862">
    <property type="component" value="Unassembled WGS sequence"/>
</dbReference>
<dbReference type="InterPro" id="IPR051045">
    <property type="entry name" value="TonB-dependent_transducer"/>
</dbReference>
<protein>
    <submittedName>
        <fullName evidence="12">TonB family protein</fullName>
    </submittedName>
</protein>
<dbReference type="PANTHER" id="PTHR33446">
    <property type="entry name" value="PROTEIN TONB-RELATED"/>
    <property type="match status" value="1"/>
</dbReference>
<feature type="compositionally biased region" description="Pro residues" evidence="10">
    <location>
        <begin position="144"/>
        <end position="154"/>
    </location>
</feature>
<proteinExistence type="inferred from homology"/>
<feature type="compositionally biased region" description="Pro residues" evidence="10">
    <location>
        <begin position="122"/>
        <end position="132"/>
    </location>
</feature>
<feature type="region of interest" description="Disordered" evidence="10">
    <location>
        <begin position="65"/>
        <end position="179"/>
    </location>
</feature>
<dbReference type="NCBIfam" id="TIGR01352">
    <property type="entry name" value="tonB_Cterm"/>
    <property type="match status" value="1"/>
</dbReference>
<evidence type="ECO:0000313" key="12">
    <source>
        <dbReference type="EMBL" id="MCC8430866.1"/>
    </source>
</evidence>
<feature type="domain" description="TonB C-terminal" evidence="11">
    <location>
        <begin position="190"/>
        <end position="280"/>
    </location>
</feature>
<dbReference type="Gene3D" id="3.30.1150.10">
    <property type="match status" value="1"/>
</dbReference>
<dbReference type="InterPro" id="IPR037682">
    <property type="entry name" value="TonB_C"/>
</dbReference>
<evidence type="ECO:0000256" key="1">
    <source>
        <dbReference type="ARBA" id="ARBA00004383"/>
    </source>
</evidence>
<name>A0ABS8KXS1_9HYPH</name>
<keyword evidence="9" id="KW-0472">Membrane</keyword>
<feature type="compositionally biased region" description="Low complexity" evidence="10">
    <location>
        <begin position="155"/>
        <end position="164"/>
    </location>
</feature>
<evidence type="ECO:0000256" key="7">
    <source>
        <dbReference type="ARBA" id="ARBA00022927"/>
    </source>
</evidence>
<keyword evidence="13" id="KW-1185">Reference proteome</keyword>
<evidence type="ECO:0000256" key="6">
    <source>
        <dbReference type="ARBA" id="ARBA00022692"/>
    </source>
</evidence>
<dbReference type="EMBL" id="JAJISD010000007">
    <property type="protein sequence ID" value="MCC8430866.1"/>
    <property type="molecule type" value="Genomic_DNA"/>
</dbReference>
<evidence type="ECO:0000256" key="8">
    <source>
        <dbReference type="ARBA" id="ARBA00022989"/>
    </source>
</evidence>
<keyword evidence="6" id="KW-0812">Transmembrane</keyword>
<evidence type="ECO:0000256" key="5">
    <source>
        <dbReference type="ARBA" id="ARBA00022519"/>
    </source>
</evidence>
<dbReference type="RefSeq" id="WP_230552013.1">
    <property type="nucleotide sequence ID" value="NZ_JAJISD010000007.1"/>
</dbReference>
<feature type="compositionally biased region" description="Pro residues" evidence="10">
    <location>
        <begin position="100"/>
        <end position="109"/>
    </location>
</feature>
<evidence type="ECO:0000256" key="9">
    <source>
        <dbReference type="ARBA" id="ARBA00023136"/>
    </source>
</evidence>
<keyword evidence="3" id="KW-0813">Transport</keyword>
<reference evidence="12 13" key="1">
    <citation type="submission" date="2021-11" db="EMBL/GenBank/DDBJ databases">
        <authorList>
            <person name="Lee D.-H."/>
            <person name="Kim S.-B."/>
        </authorList>
    </citation>
    <scope>NUCLEOTIDE SEQUENCE [LARGE SCALE GENOMIC DNA]</scope>
    <source>
        <strain evidence="12 13">KCTC 52223</strain>
    </source>
</reference>
<organism evidence="12 13">
    <name type="scientific">Reyranella aquatilis</name>
    <dbReference type="NCBI Taxonomy" id="2035356"/>
    <lineage>
        <taxon>Bacteria</taxon>
        <taxon>Pseudomonadati</taxon>
        <taxon>Pseudomonadota</taxon>
        <taxon>Alphaproteobacteria</taxon>
        <taxon>Hyphomicrobiales</taxon>
        <taxon>Reyranellaceae</taxon>
        <taxon>Reyranella</taxon>
    </lineage>
</organism>
<dbReference type="PROSITE" id="PS52015">
    <property type="entry name" value="TONB_CTD"/>
    <property type="match status" value="1"/>
</dbReference>
<evidence type="ECO:0000256" key="3">
    <source>
        <dbReference type="ARBA" id="ARBA00022448"/>
    </source>
</evidence>
<evidence type="ECO:0000256" key="4">
    <source>
        <dbReference type="ARBA" id="ARBA00022475"/>
    </source>
</evidence>
<comment type="similarity">
    <text evidence="2">Belongs to the TonB family.</text>
</comment>
<sequence length="280" mass="29358">MVVPAALSAERLPAPPARGPRVPVALSLALHGLAIVPLFLAGMSGSSASDDQPALMVELSLAAPTPGPAAEANQPDPTPEPLLQPEPPTPPVEKAETTTPPEPEPPPPQEVAAVEPEIKVEVPPPDEPPPPTAAEMKPVEVPKPRPPQPKPAAAPRPTAQAAVTKAPSPDAGNASLTQQAAASSSSLIVFEGKPRYRVPPTPAVYPPRSIELGQQGEVLVRVRLQPDGAAAEIVLWRSSNFPLLDRSALAAVRGWQFLPALRDGRPVAAWVEIPVRFHLR</sequence>
<keyword evidence="7" id="KW-0653">Protein transport</keyword>
<dbReference type="Pfam" id="PF03544">
    <property type="entry name" value="TonB_C"/>
    <property type="match status" value="1"/>
</dbReference>